<dbReference type="InterPro" id="IPR058924">
    <property type="entry name" value="AGPR_dimerisation_dom"/>
</dbReference>
<dbReference type="Pfam" id="PF22698">
    <property type="entry name" value="Semialdhyde_dhC_1"/>
    <property type="match status" value="1"/>
</dbReference>
<comment type="similarity">
    <text evidence="6">Belongs to the NAGSA dehydrogenase family. Type 2 subfamily.</text>
</comment>
<keyword evidence="3 6" id="KW-0028">Amino-acid biosynthesis</keyword>
<dbReference type="PROSITE" id="PS01224">
    <property type="entry name" value="ARGC"/>
    <property type="match status" value="1"/>
</dbReference>
<feature type="domain" description="Semialdehyde dehydrogenase NAD-binding" evidence="8">
    <location>
        <begin position="4"/>
        <end position="105"/>
    </location>
</feature>
<comment type="caution">
    <text evidence="9">The sequence shown here is derived from an EMBL/GenBank/DDBJ whole genome shotgun (WGS) entry which is preliminary data.</text>
</comment>
<comment type="catalytic activity">
    <reaction evidence="6">
        <text>N-acetyl-L-glutamate 5-semialdehyde + phosphate + NADP(+) = N-acetyl-L-glutamyl 5-phosphate + NADPH + H(+)</text>
        <dbReference type="Rhea" id="RHEA:21588"/>
        <dbReference type="ChEBI" id="CHEBI:15378"/>
        <dbReference type="ChEBI" id="CHEBI:29123"/>
        <dbReference type="ChEBI" id="CHEBI:43474"/>
        <dbReference type="ChEBI" id="CHEBI:57783"/>
        <dbReference type="ChEBI" id="CHEBI:57936"/>
        <dbReference type="ChEBI" id="CHEBI:58349"/>
        <dbReference type="EC" id="1.2.1.38"/>
    </reaction>
</comment>
<evidence type="ECO:0000256" key="3">
    <source>
        <dbReference type="ARBA" id="ARBA00022605"/>
    </source>
</evidence>
<gene>
    <name evidence="6 9" type="primary">argC</name>
    <name evidence="9" type="ORF">TPR58_06800</name>
</gene>
<keyword evidence="10" id="KW-1185">Reference proteome</keyword>
<evidence type="ECO:0000256" key="6">
    <source>
        <dbReference type="HAMAP-Rule" id="MF_01110"/>
    </source>
</evidence>
<dbReference type="PANTHER" id="PTHR32338">
    <property type="entry name" value="N-ACETYL-GAMMA-GLUTAMYL-PHOSPHATE REDUCTASE, CHLOROPLASTIC-RELATED-RELATED"/>
    <property type="match status" value="1"/>
</dbReference>
<dbReference type="Pfam" id="PF01118">
    <property type="entry name" value="Semialdhyde_dh"/>
    <property type="match status" value="1"/>
</dbReference>
<reference evidence="9 10" key="1">
    <citation type="submission" date="2024-05" db="EMBL/GenBank/DDBJ databases">
        <title>Sphingomonas sp. HF-S3 16S ribosomal RNA gene Genome sequencing and assembly.</title>
        <authorList>
            <person name="Lee H."/>
        </authorList>
    </citation>
    <scope>NUCLEOTIDE SEQUENCE [LARGE SCALE GENOMIC DNA]</scope>
    <source>
        <strain evidence="9 10">HF-S3</strain>
    </source>
</reference>
<dbReference type="HAMAP" id="MF_01110">
    <property type="entry name" value="ArgC_type2"/>
    <property type="match status" value="1"/>
</dbReference>
<dbReference type="GO" id="GO:0003942">
    <property type="term" value="F:N-acetyl-gamma-glutamyl-phosphate reductase activity"/>
    <property type="evidence" value="ECO:0007669"/>
    <property type="project" value="UniProtKB-EC"/>
</dbReference>
<dbReference type="SUPFAM" id="SSF51735">
    <property type="entry name" value="NAD(P)-binding Rossmann-fold domains"/>
    <property type="match status" value="1"/>
</dbReference>
<feature type="active site" evidence="6 7">
    <location>
        <position position="116"/>
    </location>
</feature>
<dbReference type="Gene3D" id="3.40.50.720">
    <property type="entry name" value="NAD(P)-binding Rossmann-like Domain"/>
    <property type="match status" value="1"/>
</dbReference>
<name>A0ABV0B5I5_9SPHN</name>
<dbReference type="SMART" id="SM00859">
    <property type="entry name" value="Semialdhyde_dh"/>
    <property type="match status" value="1"/>
</dbReference>
<dbReference type="InterPro" id="IPR010136">
    <property type="entry name" value="AGPR_type-2"/>
</dbReference>
<dbReference type="NCBIfam" id="TIGR01851">
    <property type="entry name" value="argC_other"/>
    <property type="match status" value="1"/>
</dbReference>
<dbReference type="CDD" id="cd17896">
    <property type="entry name" value="AGPR_2_N"/>
    <property type="match status" value="1"/>
</dbReference>
<evidence type="ECO:0000313" key="10">
    <source>
        <dbReference type="Proteomes" id="UP001427805"/>
    </source>
</evidence>
<keyword evidence="5 6" id="KW-0560">Oxidoreductase</keyword>
<proteinExistence type="inferred from homology"/>
<evidence type="ECO:0000259" key="8">
    <source>
        <dbReference type="SMART" id="SM00859"/>
    </source>
</evidence>
<evidence type="ECO:0000256" key="1">
    <source>
        <dbReference type="ARBA" id="ARBA00022490"/>
    </source>
</evidence>
<keyword evidence="4 6" id="KW-0521">NADP</keyword>
<dbReference type="InterPro" id="IPR036291">
    <property type="entry name" value="NAD(P)-bd_dom_sf"/>
</dbReference>
<dbReference type="Gene3D" id="3.30.360.10">
    <property type="entry name" value="Dihydrodipicolinate Reductase, domain 2"/>
    <property type="match status" value="1"/>
</dbReference>
<dbReference type="InterPro" id="IPR000534">
    <property type="entry name" value="Semialdehyde_DH_NAD-bd"/>
</dbReference>
<evidence type="ECO:0000256" key="5">
    <source>
        <dbReference type="ARBA" id="ARBA00023002"/>
    </source>
</evidence>
<dbReference type="RefSeq" id="WP_346245861.1">
    <property type="nucleotide sequence ID" value="NZ_JBDIZK010000003.1"/>
</dbReference>
<keyword evidence="2 6" id="KW-0055">Arginine biosynthesis</keyword>
<dbReference type="CDD" id="cd23935">
    <property type="entry name" value="AGPR_2_C"/>
    <property type="match status" value="1"/>
</dbReference>
<accession>A0ABV0B5I5</accession>
<evidence type="ECO:0000256" key="7">
    <source>
        <dbReference type="PROSITE-ProRule" id="PRU10010"/>
    </source>
</evidence>
<sequence length="314" mass="33424">MSIRVFIDGAVGTTGLEIRERLEGRGEIELITLDESARKDATMRRDALNAADFVILCLPDDAAIDAVAMIENDRTRVIDASTAHRVAEGWTYGFAELEPSQTAAIAQAPRVSNPGCYPTGFLALVRPLIRAGLIPVDHPLSVNAVSGYSGGGKSMIAEFEDVKAAGHTDTAFRAYGLGLAHKHVPEMQKHARTEHPPIFMPAVVRTYRGMLVEVPLALHALPRKPSLATIETVLGDAYKDSPVVKLVPAEDLATLSVEADAGTDRLTLRVFGNAERGQARLVATLDNLGKGAAGAAVQNLNIMAGFDQTAGLVL</sequence>
<evidence type="ECO:0000256" key="4">
    <source>
        <dbReference type="ARBA" id="ARBA00022857"/>
    </source>
</evidence>
<dbReference type="PANTHER" id="PTHR32338:SF10">
    <property type="entry name" value="N-ACETYL-GAMMA-GLUTAMYL-PHOSPHATE REDUCTASE, CHLOROPLASTIC-RELATED"/>
    <property type="match status" value="1"/>
</dbReference>
<keyword evidence="1 6" id="KW-0963">Cytoplasm</keyword>
<evidence type="ECO:0000256" key="2">
    <source>
        <dbReference type="ARBA" id="ARBA00022571"/>
    </source>
</evidence>
<comment type="function">
    <text evidence="6">Catalyzes the NADPH-dependent reduction of N-acetyl-5-glutamyl phosphate to yield N-acetyl-L-glutamate 5-semialdehyde.</text>
</comment>
<dbReference type="EC" id="1.2.1.38" evidence="6"/>
<dbReference type="SUPFAM" id="SSF55347">
    <property type="entry name" value="Glyceraldehyde-3-phosphate dehydrogenase-like, C-terminal domain"/>
    <property type="match status" value="1"/>
</dbReference>
<organism evidence="9 10">
    <name type="scientific">Sphingomonas rustica</name>
    <dbReference type="NCBI Taxonomy" id="3103142"/>
    <lineage>
        <taxon>Bacteria</taxon>
        <taxon>Pseudomonadati</taxon>
        <taxon>Pseudomonadota</taxon>
        <taxon>Alphaproteobacteria</taxon>
        <taxon>Sphingomonadales</taxon>
        <taxon>Sphingomonadaceae</taxon>
        <taxon>Sphingomonas</taxon>
    </lineage>
</organism>
<protein>
    <recommendedName>
        <fullName evidence="6">N-acetyl-gamma-glutamyl-phosphate reductase</fullName>
        <shortName evidence="6">AGPR</shortName>
        <ecNumber evidence="6">1.2.1.38</ecNumber>
    </recommendedName>
    <alternativeName>
        <fullName evidence="6">N-acetyl-glutamate semialdehyde dehydrogenase</fullName>
        <shortName evidence="6">NAGSA dehydrogenase</shortName>
    </alternativeName>
</protein>
<comment type="pathway">
    <text evidence="6">Amino-acid biosynthesis; L-arginine biosynthesis; N(2)-acetyl-L-ornithine from L-glutamate: step 3/4.</text>
</comment>
<dbReference type="InterPro" id="IPR050085">
    <property type="entry name" value="AGPR"/>
</dbReference>
<comment type="subcellular location">
    <subcellularLocation>
        <location evidence="6">Cytoplasm</location>
    </subcellularLocation>
</comment>
<dbReference type="EMBL" id="JBDIZK010000003">
    <property type="protein sequence ID" value="MEN3746868.1"/>
    <property type="molecule type" value="Genomic_DNA"/>
</dbReference>
<dbReference type="InterPro" id="IPR023013">
    <property type="entry name" value="AGPR_AS"/>
</dbReference>
<dbReference type="Proteomes" id="UP001427805">
    <property type="component" value="Unassembled WGS sequence"/>
</dbReference>
<evidence type="ECO:0000313" key="9">
    <source>
        <dbReference type="EMBL" id="MEN3746868.1"/>
    </source>
</evidence>